<evidence type="ECO:0000313" key="3">
    <source>
        <dbReference type="Proteomes" id="UP000539146"/>
    </source>
</evidence>
<reference evidence="2 3" key="1">
    <citation type="submission" date="2020-05" db="EMBL/GenBank/DDBJ databases">
        <title>Genome Sequencing of Type Strains.</title>
        <authorList>
            <person name="Lemaire J.F."/>
            <person name="Inderbitzin P."/>
            <person name="Gregorio O.A."/>
            <person name="Collins S.B."/>
            <person name="Wespe N."/>
            <person name="Knight-Connoni V."/>
        </authorList>
    </citation>
    <scope>NUCLEOTIDE SEQUENCE [LARGE SCALE GENOMIC DNA]</scope>
    <source>
        <strain evidence="2 3">DSM 20512</strain>
    </source>
</reference>
<keyword evidence="1" id="KW-0732">Signal</keyword>
<evidence type="ECO:0000313" key="2">
    <source>
        <dbReference type="EMBL" id="NUU29783.1"/>
    </source>
</evidence>
<organism evidence="2 3">
    <name type="scientific">Curtobacterium citreum</name>
    <dbReference type="NCBI Taxonomy" id="2036"/>
    <lineage>
        <taxon>Bacteria</taxon>
        <taxon>Bacillati</taxon>
        <taxon>Actinomycetota</taxon>
        <taxon>Actinomycetes</taxon>
        <taxon>Micrococcales</taxon>
        <taxon>Microbacteriaceae</taxon>
        <taxon>Curtobacterium</taxon>
    </lineage>
</organism>
<dbReference type="EMBL" id="JABMCG010000126">
    <property type="protein sequence ID" value="NUU29783.1"/>
    <property type="molecule type" value="Genomic_DNA"/>
</dbReference>
<feature type="signal peptide" evidence="1">
    <location>
        <begin position="1"/>
        <end position="26"/>
    </location>
</feature>
<comment type="caution">
    <text evidence="2">The sequence shown here is derived from an EMBL/GenBank/DDBJ whole genome shotgun (WGS) entry which is preliminary data.</text>
</comment>
<sequence>MNKIRTVGIVGAIVTGAMLSTVGATAASAQPVHASSVSAVASSAPAASLPMPRHGGVIASSGGSSTDGIPIKPIVDWLKNNASSVIPALKTALKNGLNAFKNWWNGLAGWIRAGINAIAQMSIQEMFSALWNYFFG</sequence>
<accession>A0A850E2D6</accession>
<protein>
    <submittedName>
        <fullName evidence="2">Uncharacterized protein</fullName>
    </submittedName>
</protein>
<feature type="chain" id="PRO_5032830282" evidence="1">
    <location>
        <begin position="27"/>
        <end position="136"/>
    </location>
</feature>
<dbReference type="RefSeq" id="WP_175326906.1">
    <property type="nucleotide sequence ID" value="NZ_BAAAWP010000001.1"/>
</dbReference>
<evidence type="ECO:0000256" key="1">
    <source>
        <dbReference type="SAM" id="SignalP"/>
    </source>
</evidence>
<proteinExistence type="predicted"/>
<gene>
    <name evidence="2" type="ORF">HP467_16965</name>
</gene>
<dbReference type="Proteomes" id="UP000539146">
    <property type="component" value="Unassembled WGS sequence"/>
</dbReference>
<dbReference type="AlphaFoldDB" id="A0A850E2D6"/>
<name>A0A850E2D6_9MICO</name>